<feature type="region of interest" description="Disordered" evidence="1">
    <location>
        <begin position="142"/>
        <end position="167"/>
    </location>
</feature>
<protein>
    <submittedName>
        <fullName evidence="3">Uncharacterized protein</fullName>
    </submittedName>
</protein>
<dbReference type="AlphaFoldDB" id="A0A1I7YM03"/>
<evidence type="ECO:0000313" key="2">
    <source>
        <dbReference type="Proteomes" id="UP000095287"/>
    </source>
</evidence>
<accession>A0A1I7YM03</accession>
<dbReference type="Proteomes" id="UP000095287">
    <property type="component" value="Unplaced"/>
</dbReference>
<organism evidence="2 3">
    <name type="scientific">Steinernema glaseri</name>
    <dbReference type="NCBI Taxonomy" id="37863"/>
    <lineage>
        <taxon>Eukaryota</taxon>
        <taxon>Metazoa</taxon>
        <taxon>Ecdysozoa</taxon>
        <taxon>Nematoda</taxon>
        <taxon>Chromadorea</taxon>
        <taxon>Rhabditida</taxon>
        <taxon>Tylenchina</taxon>
        <taxon>Panagrolaimomorpha</taxon>
        <taxon>Strongyloidoidea</taxon>
        <taxon>Steinernematidae</taxon>
        <taxon>Steinernema</taxon>
    </lineage>
</organism>
<sequence>MDGNDMHGRVDGNDTEARESVSAEKSCTPDRSAESLDFSSMPTLRALLFDDDPPPRTLRERTPYKLSHKTGVQKRHKKRSKAKKRAPKDTCQTLKEAEVCKDVDQLMETFSKLMERASTRRDAPKPAESDFQEIQTFVTNEPRDVRSEYCRQGAESSEKAEEHQVNA</sequence>
<dbReference type="WBParaSite" id="L893_g17663.t1">
    <property type="protein sequence ID" value="L893_g17663.t1"/>
    <property type="gene ID" value="L893_g17663"/>
</dbReference>
<feature type="compositionally biased region" description="Basic and acidic residues" evidence="1">
    <location>
        <begin position="53"/>
        <end position="63"/>
    </location>
</feature>
<evidence type="ECO:0000256" key="1">
    <source>
        <dbReference type="SAM" id="MobiDB-lite"/>
    </source>
</evidence>
<feature type="compositionally biased region" description="Basic and acidic residues" evidence="1">
    <location>
        <begin position="156"/>
        <end position="167"/>
    </location>
</feature>
<evidence type="ECO:0000313" key="3">
    <source>
        <dbReference type="WBParaSite" id="L893_g17663.t1"/>
    </source>
</evidence>
<reference evidence="3" key="1">
    <citation type="submission" date="2016-11" db="UniProtKB">
        <authorList>
            <consortium name="WormBaseParasite"/>
        </authorList>
    </citation>
    <scope>IDENTIFICATION</scope>
</reference>
<feature type="compositionally biased region" description="Basic residues" evidence="1">
    <location>
        <begin position="66"/>
        <end position="86"/>
    </location>
</feature>
<feature type="region of interest" description="Disordered" evidence="1">
    <location>
        <begin position="1"/>
        <end position="89"/>
    </location>
</feature>
<keyword evidence="2" id="KW-1185">Reference proteome</keyword>
<feature type="compositionally biased region" description="Basic and acidic residues" evidence="1">
    <location>
        <begin position="1"/>
        <end position="34"/>
    </location>
</feature>
<proteinExistence type="predicted"/>
<name>A0A1I7YM03_9BILA</name>